<dbReference type="PANTHER" id="PTHR36110">
    <property type="entry name" value="RING-CLEAVING DIOXYGENASE MHQE-RELATED"/>
    <property type="match status" value="1"/>
</dbReference>
<evidence type="ECO:0000313" key="3">
    <source>
        <dbReference type="EMBL" id="HJA90467.1"/>
    </source>
</evidence>
<dbReference type="Pfam" id="PF00903">
    <property type="entry name" value="Glyoxalase"/>
    <property type="match status" value="2"/>
</dbReference>
<organism evidence="3 4">
    <name type="scientific">Candidatus Jeotgalibaca merdavium</name>
    <dbReference type="NCBI Taxonomy" id="2838627"/>
    <lineage>
        <taxon>Bacteria</taxon>
        <taxon>Bacillati</taxon>
        <taxon>Bacillota</taxon>
        <taxon>Bacilli</taxon>
        <taxon>Lactobacillales</taxon>
        <taxon>Carnobacteriaceae</taxon>
        <taxon>Jeotgalibaca</taxon>
    </lineage>
</organism>
<dbReference type="InterPro" id="IPR037523">
    <property type="entry name" value="VOC_core"/>
</dbReference>
<proteinExistence type="predicted"/>
<reference evidence="3" key="1">
    <citation type="journal article" date="2021" name="PeerJ">
        <title>Extensive microbial diversity within the chicken gut microbiome revealed by metagenomics and culture.</title>
        <authorList>
            <person name="Gilroy R."/>
            <person name="Ravi A."/>
            <person name="Getino M."/>
            <person name="Pursley I."/>
            <person name="Horton D.L."/>
            <person name="Alikhan N.F."/>
            <person name="Baker D."/>
            <person name="Gharbi K."/>
            <person name="Hall N."/>
            <person name="Watson M."/>
            <person name="Adriaenssens E.M."/>
            <person name="Foster-Nyarko E."/>
            <person name="Jarju S."/>
            <person name="Secka A."/>
            <person name="Antonio M."/>
            <person name="Oren A."/>
            <person name="Chaudhuri R.R."/>
            <person name="La Ragione R."/>
            <person name="Hildebrand F."/>
            <person name="Pallen M.J."/>
        </authorList>
    </citation>
    <scope>NUCLEOTIDE SEQUENCE</scope>
    <source>
        <strain evidence="3">CHK171-505</strain>
    </source>
</reference>
<feature type="domain" description="VOC" evidence="2">
    <location>
        <begin position="6"/>
        <end position="129"/>
    </location>
</feature>
<dbReference type="InterPro" id="IPR004360">
    <property type="entry name" value="Glyas_Fos-R_dOase_dom"/>
</dbReference>
<feature type="coiled-coil region" evidence="1">
    <location>
        <begin position="324"/>
        <end position="361"/>
    </location>
</feature>
<name>A0A9D2I1D8_9LACT</name>
<sequence length="366" mass="42212">MLKTTGIHHISSIVGHAQRNADFYAGFLGLRLVKKTLNFDDKENYHLYYGNTDASTGLVTTFPWTDAVEGRIGDGQVGVASYAIAPDSFDFWRDRFAQFEIPFFEYTRFNKRRIGFRDPDGLELEFIEGDYNTDMSWEYNGVTKKDAFIGIHNAALYSGEPEKTLKLLTDVMGYEKVDEDEEFIQLKVNDDLGGVIEMNKKTRGRGRMGIGAVHHIAFKVTADDIHDWREKLIKAGYQPTEVKDRKYFQALYFREKGGILIELSTLGPGATVDETVEELGKNLLIPPHFVDQTEEIIANLMPVEVEPITKMREYGYRDRYEYDVLQKKAEIKEKIDQLKAIKEERELTQEEERDLNLLRHQLVKTK</sequence>
<accession>A0A9D2I1D8</accession>
<gene>
    <name evidence="3" type="ORF">H9948_06720</name>
</gene>
<dbReference type="EMBL" id="DWYW01000153">
    <property type="protein sequence ID" value="HJA90467.1"/>
    <property type="molecule type" value="Genomic_DNA"/>
</dbReference>
<evidence type="ECO:0000313" key="4">
    <source>
        <dbReference type="Proteomes" id="UP000886856"/>
    </source>
</evidence>
<evidence type="ECO:0000256" key="1">
    <source>
        <dbReference type="SAM" id="Coils"/>
    </source>
</evidence>
<comment type="caution">
    <text evidence="3">The sequence shown here is derived from an EMBL/GenBank/DDBJ whole genome shotgun (WGS) entry which is preliminary data.</text>
</comment>
<dbReference type="PROSITE" id="PS51819">
    <property type="entry name" value="VOC"/>
    <property type="match status" value="2"/>
</dbReference>
<keyword evidence="1" id="KW-0175">Coiled coil</keyword>
<dbReference type="SUPFAM" id="SSF54593">
    <property type="entry name" value="Glyoxalase/Bleomycin resistance protein/Dihydroxybiphenyl dioxygenase"/>
    <property type="match status" value="1"/>
</dbReference>
<reference evidence="3" key="2">
    <citation type="submission" date="2021-04" db="EMBL/GenBank/DDBJ databases">
        <authorList>
            <person name="Gilroy R."/>
        </authorList>
    </citation>
    <scope>NUCLEOTIDE SEQUENCE</scope>
    <source>
        <strain evidence="3">CHK171-505</strain>
    </source>
</reference>
<dbReference type="InterPro" id="IPR052537">
    <property type="entry name" value="Extradiol_RC_dioxygenase"/>
</dbReference>
<protein>
    <submittedName>
        <fullName evidence="3">VOC family protein</fullName>
    </submittedName>
</protein>
<dbReference type="Gene3D" id="3.10.180.10">
    <property type="entry name" value="2,3-Dihydroxybiphenyl 1,2-Dioxygenase, domain 1"/>
    <property type="match status" value="2"/>
</dbReference>
<dbReference type="AlphaFoldDB" id="A0A9D2I1D8"/>
<feature type="domain" description="VOC" evidence="2">
    <location>
        <begin position="150"/>
        <end position="266"/>
    </location>
</feature>
<dbReference type="PANTHER" id="PTHR36110:SF2">
    <property type="entry name" value="RING-CLEAVING DIOXYGENASE MHQE-RELATED"/>
    <property type="match status" value="1"/>
</dbReference>
<evidence type="ECO:0000259" key="2">
    <source>
        <dbReference type="PROSITE" id="PS51819"/>
    </source>
</evidence>
<dbReference type="Proteomes" id="UP000886856">
    <property type="component" value="Unassembled WGS sequence"/>
</dbReference>
<dbReference type="InterPro" id="IPR029068">
    <property type="entry name" value="Glyas_Bleomycin-R_OHBP_Dase"/>
</dbReference>